<accession>A0A371GVL4</accession>
<evidence type="ECO:0000256" key="1">
    <source>
        <dbReference type="SAM" id="MobiDB-lite"/>
    </source>
</evidence>
<comment type="caution">
    <text evidence="2">The sequence shown here is derived from an EMBL/GenBank/DDBJ whole genome shotgun (WGS) entry which is preliminary data.</text>
</comment>
<feature type="region of interest" description="Disordered" evidence="1">
    <location>
        <begin position="72"/>
        <end position="104"/>
    </location>
</feature>
<evidence type="ECO:0008006" key="4">
    <source>
        <dbReference type="Google" id="ProtNLM"/>
    </source>
</evidence>
<keyword evidence="3" id="KW-1185">Reference proteome</keyword>
<organism evidence="2 3">
    <name type="scientific">Mucuna pruriens</name>
    <name type="common">Velvet bean</name>
    <name type="synonym">Dolichos pruriens</name>
    <dbReference type="NCBI Taxonomy" id="157652"/>
    <lineage>
        <taxon>Eukaryota</taxon>
        <taxon>Viridiplantae</taxon>
        <taxon>Streptophyta</taxon>
        <taxon>Embryophyta</taxon>
        <taxon>Tracheophyta</taxon>
        <taxon>Spermatophyta</taxon>
        <taxon>Magnoliopsida</taxon>
        <taxon>eudicotyledons</taxon>
        <taxon>Gunneridae</taxon>
        <taxon>Pentapetalae</taxon>
        <taxon>rosids</taxon>
        <taxon>fabids</taxon>
        <taxon>Fabales</taxon>
        <taxon>Fabaceae</taxon>
        <taxon>Papilionoideae</taxon>
        <taxon>50 kb inversion clade</taxon>
        <taxon>NPAAA clade</taxon>
        <taxon>indigoferoid/millettioid clade</taxon>
        <taxon>Phaseoleae</taxon>
        <taxon>Mucuna</taxon>
    </lineage>
</organism>
<proteinExistence type="predicted"/>
<feature type="compositionally biased region" description="Polar residues" evidence="1">
    <location>
        <begin position="72"/>
        <end position="87"/>
    </location>
</feature>
<dbReference type="EMBL" id="QJKJ01004331">
    <property type="protein sequence ID" value="RDX94594.1"/>
    <property type="molecule type" value="Genomic_DNA"/>
</dbReference>
<protein>
    <recommendedName>
        <fullName evidence="4">Reverse transcriptase/retrotransposon-derived protein RNase H-like domain-containing protein</fullName>
    </recommendedName>
</protein>
<reference evidence="2" key="1">
    <citation type="submission" date="2018-05" db="EMBL/GenBank/DDBJ databases">
        <title>Draft genome of Mucuna pruriens seed.</title>
        <authorList>
            <person name="Nnadi N.E."/>
            <person name="Vos R."/>
            <person name="Hasami M.H."/>
            <person name="Devisetty U.K."/>
            <person name="Aguiy J.C."/>
        </authorList>
    </citation>
    <scope>NUCLEOTIDE SEQUENCE [LARGE SCALE GENOMIC DNA]</scope>
    <source>
        <strain evidence="2">JCA_2017</strain>
    </source>
</reference>
<feature type="non-terminal residue" evidence="2">
    <location>
        <position position="1"/>
    </location>
</feature>
<name>A0A371GVL4_MUCPR</name>
<evidence type="ECO:0000313" key="3">
    <source>
        <dbReference type="Proteomes" id="UP000257109"/>
    </source>
</evidence>
<dbReference type="Proteomes" id="UP000257109">
    <property type="component" value="Unassembled WGS sequence"/>
</dbReference>
<dbReference type="AlphaFoldDB" id="A0A371GVL4"/>
<evidence type="ECO:0000313" key="2">
    <source>
        <dbReference type="EMBL" id="RDX94594.1"/>
    </source>
</evidence>
<sequence>MKTMHMTPSILIRPTPGNPLLVYLSIFEDVISAAIVQEWDKDQRLVYFVRPRKMIPEDQKGCARLDNYIMKASTNNHPNRPTHQAGPTKTKLSREDDMMDSPTL</sequence>
<gene>
    <name evidence="2" type="ORF">CR513_23009</name>
</gene>